<reference evidence="10" key="1">
    <citation type="journal article" date="2018" name="PLoS Negl. Trop. Dis.">
        <title>Sialome diversity of ticks revealed by RNAseq of single tick salivary glands.</title>
        <authorList>
            <person name="Perner J."/>
            <person name="Kropackova S."/>
            <person name="Kopacek P."/>
            <person name="Ribeiro J.M."/>
        </authorList>
    </citation>
    <scope>NUCLEOTIDE SEQUENCE</scope>
    <source>
        <strain evidence="10">Siblings of single egg batch collected in Ceske Budejovice</strain>
        <tissue evidence="10">Salivary glands</tissue>
    </source>
</reference>
<comment type="function">
    <text evidence="3">Acyl-CoA synthases catalyze the initial reaction in fatty acid metabolism, by forming a thioester with CoA. Has some preference toward medium-chain substrates. Plays a role in adipocyte differentiation.</text>
</comment>
<evidence type="ECO:0000256" key="4">
    <source>
        <dbReference type="ARBA" id="ARBA00039009"/>
    </source>
</evidence>
<dbReference type="SUPFAM" id="SSF56801">
    <property type="entry name" value="Acetyl-CoA synthetase-like"/>
    <property type="match status" value="1"/>
</dbReference>
<evidence type="ECO:0000259" key="9">
    <source>
        <dbReference type="Pfam" id="PF13193"/>
    </source>
</evidence>
<dbReference type="GO" id="GO:0006631">
    <property type="term" value="P:fatty acid metabolic process"/>
    <property type="evidence" value="ECO:0007669"/>
    <property type="project" value="TreeGrafter"/>
</dbReference>
<dbReference type="InterPro" id="IPR045851">
    <property type="entry name" value="AMP-bd_C_sf"/>
</dbReference>
<keyword evidence="2" id="KW-0436">Ligase</keyword>
<dbReference type="EMBL" id="GEGO01005588">
    <property type="protein sequence ID" value="JAR89816.1"/>
    <property type="molecule type" value="Transcribed_RNA"/>
</dbReference>
<feature type="non-terminal residue" evidence="10">
    <location>
        <position position="1"/>
    </location>
</feature>
<accession>A0A147BGA6</accession>
<dbReference type="GO" id="GO:0031956">
    <property type="term" value="F:medium-chain fatty acid-CoA ligase activity"/>
    <property type="evidence" value="ECO:0007669"/>
    <property type="project" value="UniProtKB-EC"/>
</dbReference>
<evidence type="ECO:0000259" key="8">
    <source>
        <dbReference type="Pfam" id="PF00501"/>
    </source>
</evidence>
<feature type="domain" description="AMP-dependent synthetase/ligase" evidence="8">
    <location>
        <begin position="27"/>
        <end position="417"/>
    </location>
</feature>
<evidence type="ECO:0000256" key="7">
    <source>
        <dbReference type="ARBA" id="ARBA00048277"/>
    </source>
</evidence>
<dbReference type="InterPro" id="IPR025110">
    <property type="entry name" value="AMP-bd_C"/>
</dbReference>
<feature type="domain" description="AMP-binding enzyme C-terminal" evidence="9">
    <location>
        <begin position="467"/>
        <end position="542"/>
    </location>
</feature>
<dbReference type="Pfam" id="PF00501">
    <property type="entry name" value="AMP-binding"/>
    <property type="match status" value="1"/>
</dbReference>
<protein>
    <recommendedName>
        <fullName evidence="5">Medium-chain acyl-CoA ligase ACSF2, mitochondrial</fullName>
        <ecNumber evidence="4">6.2.1.2</ecNumber>
    </recommendedName>
</protein>
<name>A0A147BGA6_IXORI</name>
<dbReference type="PANTHER" id="PTHR43201:SF5">
    <property type="entry name" value="MEDIUM-CHAIN ACYL-COA LIGASE ACSF2, MITOCHONDRIAL"/>
    <property type="match status" value="1"/>
</dbReference>
<sequence>RGLSQLSYFHKPGKQPLLAWTLADVLDKTADAKGDNKAIVSCHQGITKTYTEFRNDVNQFAASLMSLNLPVGSMIGIMAPNLYEWGLVQFAAAKAGLVLVNINTAYQAPELEHCLNHTECEAVILSEKFARQDYYQTLLEIAPDLERSAPGELKSPRLPYLRHVILISDSPKPGTVTFDDLMESATSADHAAMQSISSKLQFDAAVNVQFTSGTTGRPKAALLSHFNMVNNANSIGRMFGLHEEDDSICLNVPLVHCYGCVGGSLAAAMFGATLVMPSPSFKAKAALEAIVEQRCTFIYGTPTMYIDMIKEQQEGKYDVSSVRKGIMSGAPCPQEVVKKAMTTLNMQQFQILYGCTETSPVITCSERAESTEQWIETVGKPTDHVEVKIVDSQGRIVPVNQSGELCARGYLVFKGYLKQDDKTREVVCDNWYHTGDEATMSEDGRITIRGRIKDMIIRGGENIYPQEIENFIYTHSDVLEVQVVGVPDSRLGEEVCAWIILKPGKSLSEGDVKGFCKGKISYFKIPRYVLFAESFPKTVSGKIQKHKLRDESKKILISAELNATLICTSIACNSGTANLLLSTKIVYLKPSGLFYTELQ</sequence>
<dbReference type="FunFam" id="3.40.50.12780:FF:000003">
    <property type="entry name" value="Long-chain-fatty-acid--CoA ligase FadD"/>
    <property type="match status" value="1"/>
</dbReference>
<evidence type="ECO:0000256" key="5">
    <source>
        <dbReference type="ARBA" id="ARBA00039638"/>
    </source>
</evidence>
<dbReference type="PANTHER" id="PTHR43201">
    <property type="entry name" value="ACYL-COA SYNTHETASE"/>
    <property type="match status" value="1"/>
</dbReference>
<evidence type="ECO:0000256" key="6">
    <source>
        <dbReference type="ARBA" id="ARBA00047319"/>
    </source>
</evidence>
<comment type="similarity">
    <text evidence="1">Belongs to the ATP-dependent AMP-binding enzyme family.</text>
</comment>
<evidence type="ECO:0000313" key="10">
    <source>
        <dbReference type="EMBL" id="JAR89816.1"/>
    </source>
</evidence>
<dbReference type="Pfam" id="PF13193">
    <property type="entry name" value="AMP-binding_C"/>
    <property type="match status" value="1"/>
</dbReference>
<evidence type="ECO:0000256" key="3">
    <source>
        <dbReference type="ARBA" id="ARBA00037247"/>
    </source>
</evidence>
<dbReference type="InterPro" id="IPR020845">
    <property type="entry name" value="AMP-binding_CS"/>
</dbReference>
<evidence type="ECO:0000256" key="1">
    <source>
        <dbReference type="ARBA" id="ARBA00006432"/>
    </source>
</evidence>
<proteinExistence type="inferred from homology"/>
<dbReference type="InterPro" id="IPR000873">
    <property type="entry name" value="AMP-dep_synth/lig_dom"/>
</dbReference>
<dbReference type="FunFam" id="3.30.300.30:FF:000008">
    <property type="entry name" value="2,3-dihydroxybenzoate-AMP ligase"/>
    <property type="match status" value="1"/>
</dbReference>
<dbReference type="Gene3D" id="3.30.300.30">
    <property type="match status" value="1"/>
</dbReference>
<evidence type="ECO:0000256" key="2">
    <source>
        <dbReference type="ARBA" id="ARBA00022598"/>
    </source>
</evidence>
<dbReference type="PROSITE" id="PS00455">
    <property type="entry name" value="AMP_BINDING"/>
    <property type="match status" value="1"/>
</dbReference>
<dbReference type="EC" id="6.2.1.2" evidence="4"/>
<dbReference type="Gene3D" id="3.40.50.12780">
    <property type="entry name" value="N-terminal domain of ligase-like"/>
    <property type="match status" value="1"/>
</dbReference>
<dbReference type="InterPro" id="IPR042099">
    <property type="entry name" value="ANL_N_sf"/>
</dbReference>
<organism evidence="10">
    <name type="scientific">Ixodes ricinus</name>
    <name type="common">Common tick</name>
    <name type="synonym">Acarus ricinus</name>
    <dbReference type="NCBI Taxonomy" id="34613"/>
    <lineage>
        <taxon>Eukaryota</taxon>
        <taxon>Metazoa</taxon>
        <taxon>Ecdysozoa</taxon>
        <taxon>Arthropoda</taxon>
        <taxon>Chelicerata</taxon>
        <taxon>Arachnida</taxon>
        <taxon>Acari</taxon>
        <taxon>Parasitiformes</taxon>
        <taxon>Ixodida</taxon>
        <taxon>Ixodoidea</taxon>
        <taxon>Ixodidae</taxon>
        <taxon>Ixodinae</taxon>
        <taxon>Ixodes</taxon>
    </lineage>
</organism>
<comment type="catalytic activity">
    <reaction evidence="7">
        <text>a medium-chain fatty acid + ATP + CoA = a medium-chain fatty acyl-CoA + AMP + diphosphate</text>
        <dbReference type="Rhea" id="RHEA:48340"/>
        <dbReference type="ChEBI" id="CHEBI:30616"/>
        <dbReference type="ChEBI" id="CHEBI:33019"/>
        <dbReference type="ChEBI" id="CHEBI:57287"/>
        <dbReference type="ChEBI" id="CHEBI:59558"/>
        <dbReference type="ChEBI" id="CHEBI:90546"/>
        <dbReference type="ChEBI" id="CHEBI:456215"/>
        <dbReference type="EC" id="6.2.1.2"/>
    </reaction>
</comment>
<comment type="catalytic activity">
    <reaction evidence="6">
        <text>octanoate + ATP + CoA = octanoyl-CoA + AMP + diphosphate</text>
        <dbReference type="Rhea" id="RHEA:33631"/>
        <dbReference type="ChEBI" id="CHEBI:25646"/>
        <dbReference type="ChEBI" id="CHEBI:30616"/>
        <dbReference type="ChEBI" id="CHEBI:33019"/>
        <dbReference type="ChEBI" id="CHEBI:57287"/>
        <dbReference type="ChEBI" id="CHEBI:57386"/>
        <dbReference type="ChEBI" id="CHEBI:456215"/>
    </reaction>
</comment>
<dbReference type="AlphaFoldDB" id="A0A147BGA6"/>